<accession>A0AA36CLI9</accession>
<name>A0AA36CLI9_9BILA</name>
<proteinExistence type="predicted"/>
<evidence type="ECO:0000313" key="1">
    <source>
        <dbReference type="EMBL" id="CAJ0571311.1"/>
    </source>
</evidence>
<organism evidence="1 2">
    <name type="scientific">Mesorhabditis spiculigera</name>
    <dbReference type="NCBI Taxonomy" id="96644"/>
    <lineage>
        <taxon>Eukaryota</taxon>
        <taxon>Metazoa</taxon>
        <taxon>Ecdysozoa</taxon>
        <taxon>Nematoda</taxon>
        <taxon>Chromadorea</taxon>
        <taxon>Rhabditida</taxon>
        <taxon>Rhabditina</taxon>
        <taxon>Rhabditomorpha</taxon>
        <taxon>Rhabditoidea</taxon>
        <taxon>Rhabditidae</taxon>
        <taxon>Mesorhabditinae</taxon>
        <taxon>Mesorhabditis</taxon>
    </lineage>
</organism>
<evidence type="ECO:0000313" key="2">
    <source>
        <dbReference type="Proteomes" id="UP001177023"/>
    </source>
</evidence>
<dbReference type="Proteomes" id="UP001177023">
    <property type="component" value="Unassembled WGS sequence"/>
</dbReference>
<dbReference type="EMBL" id="CATQJA010002555">
    <property type="protein sequence ID" value="CAJ0571311.1"/>
    <property type="molecule type" value="Genomic_DNA"/>
</dbReference>
<dbReference type="AlphaFoldDB" id="A0AA36CLI9"/>
<feature type="non-terminal residue" evidence="1">
    <location>
        <position position="409"/>
    </location>
</feature>
<gene>
    <name evidence="1" type="ORF">MSPICULIGERA_LOCUS9723</name>
</gene>
<sequence length="409" mass="47506">MPDTRNNNYSLKEYAEAQRVLGSCMPEFKKLRAEVNRRWLLPKQLTYIHLRAKTGFYDDDDAAAAAAAADADDDDDDEGNSSNNQLRFRYVFMDIMGRHDWTLRITNYARDVDICRLVPAEISGFSYKEEELQETHRIRDPNVFFKGFVDHLTAASPSVKSFLINFDGLATDPSWIRYRGQTAEADITRIIRSMVAINDMYIAEATHSYLQRIQANIRCAVDRLKVRCFDGLSEVVRCRRCRMKSERAIGWKCKSCTSMWNLEWMNGIIGSAGRQNKYVCLTTRQRDHPTIFKLIDLAFCPSRMQKRGMLYSISLIKQPTEEAQQQHPFIAHLFLREFKRRVENVENGIFVFLDQSFDDTRWLREHVEKATTFDEGCWIFFRLSVPNKDFIGCLVLGPATHVTISLIDR</sequence>
<protein>
    <submittedName>
        <fullName evidence="1">Uncharacterized protein</fullName>
    </submittedName>
</protein>
<reference evidence="1" key="1">
    <citation type="submission" date="2023-06" db="EMBL/GenBank/DDBJ databases">
        <authorList>
            <person name="Delattre M."/>
        </authorList>
    </citation>
    <scope>NUCLEOTIDE SEQUENCE</scope>
    <source>
        <strain evidence="1">AF72</strain>
    </source>
</reference>
<keyword evidence="2" id="KW-1185">Reference proteome</keyword>
<comment type="caution">
    <text evidence="1">The sequence shown here is derived from an EMBL/GenBank/DDBJ whole genome shotgun (WGS) entry which is preliminary data.</text>
</comment>